<reference evidence="2 3" key="2">
    <citation type="submission" date="2019-07" db="EMBL/GenBank/DDBJ databases">
        <authorList>
            <person name="Huang Y."/>
        </authorList>
    </citation>
    <scope>NUCLEOTIDE SEQUENCE [LARGE SCALE GENOMIC DNA]</scope>
    <source>
        <strain evidence="2 3">HY188</strain>
    </source>
</reference>
<dbReference type="PIRSF" id="PIRSF010256">
    <property type="entry name" value="CoxE_vWa"/>
    <property type="match status" value="1"/>
</dbReference>
<dbReference type="KEGG" id="toy:FO059_12820"/>
<dbReference type="PANTHER" id="PTHR39338">
    <property type="entry name" value="BLL5662 PROTEIN-RELATED"/>
    <property type="match status" value="1"/>
</dbReference>
<evidence type="ECO:0000313" key="3">
    <source>
        <dbReference type="Proteomes" id="UP000317344"/>
    </source>
</evidence>
<dbReference type="PANTHER" id="PTHR39338:SF5">
    <property type="entry name" value="BLR6139 PROTEIN"/>
    <property type="match status" value="1"/>
</dbReference>
<keyword evidence="3" id="KW-1185">Reference proteome</keyword>
<feature type="region of interest" description="Disordered" evidence="1">
    <location>
        <begin position="1"/>
        <end position="20"/>
    </location>
</feature>
<gene>
    <name evidence="2" type="ORF">FO059_12820</name>
</gene>
<dbReference type="AlphaFoldDB" id="A0A516X4P7"/>
<dbReference type="InterPro" id="IPR008912">
    <property type="entry name" value="Uncharacterised_CoxE"/>
</dbReference>
<feature type="compositionally biased region" description="Basic residues" evidence="1">
    <location>
        <begin position="1"/>
        <end position="11"/>
    </location>
</feature>
<feature type="region of interest" description="Disordered" evidence="1">
    <location>
        <begin position="97"/>
        <end position="124"/>
    </location>
</feature>
<dbReference type="EMBL" id="CP041765">
    <property type="protein sequence ID" value="QDQ98036.1"/>
    <property type="molecule type" value="Genomic_DNA"/>
</dbReference>
<evidence type="ECO:0000256" key="1">
    <source>
        <dbReference type="SAM" id="MobiDB-lite"/>
    </source>
</evidence>
<reference evidence="2 3" key="1">
    <citation type="submission" date="2019-07" db="EMBL/GenBank/DDBJ databases">
        <title>Tomitella cavernea sp. nov., an actinomycete isolated from soil.</title>
        <authorList>
            <person name="Cheng J."/>
        </authorList>
    </citation>
    <scope>NUCLEOTIDE SEQUENCE [LARGE SCALE GENOMIC DNA]</scope>
    <source>
        <strain evidence="2 3">HY188</strain>
    </source>
</reference>
<sequence length="497" mass="54451">MTNPRNPRRRPPSGPLAPHGIPGHLVGFVGALRGRGIAVGTSETVDAGRVLAVLDPLDREAVREGLASALLRRPVHRDIFDVLFDLWFPSGIGARRDGPDGADASADGEGGAQPGELPVDEDGNLDGQALEDLLADLLADESADGRDRLDRLVADIVDRLGRYEGYSGESFSAYQAMRGLSGDNILRRLLDGMLGPSAEEPGHREVHRNEVALRTALERMGRLRRMVQTETRRRSAEKLGRDRVAQYGVPQLAEQVDFLRASDADLQALRKTMVPLARALATRLAARRRRSRRGEIDVRRTLRKSMSTGGVPIDLVLRKPRPARPELVVLCDVSGSVAGFSHFTLQLVHTLREQFSRVRIFAFIDTTDEVSTYFEAGSDLGVAMSRMVREARLITYDGHSDYGNALGGFAENHAHALTDKSSLLILGDARTNYRDPNLAALQRMSHAARQTHWLNPEPAAQWGTGDSVATAYGTVVPMYECRTAEQLTGVISRLLPI</sequence>
<dbReference type="InterPro" id="IPR011195">
    <property type="entry name" value="UCP010256"/>
</dbReference>
<dbReference type="Proteomes" id="UP000317344">
    <property type="component" value="Chromosome"/>
</dbReference>
<organism evidence="2 3">
    <name type="scientific">Tomitella fengzijianii</name>
    <dbReference type="NCBI Taxonomy" id="2597660"/>
    <lineage>
        <taxon>Bacteria</taxon>
        <taxon>Bacillati</taxon>
        <taxon>Actinomycetota</taxon>
        <taxon>Actinomycetes</taxon>
        <taxon>Mycobacteriales</taxon>
        <taxon>Tomitella</taxon>
    </lineage>
</organism>
<dbReference type="Pfam" id="PF05762">
    <property type="entry name" value="VWA_CoxE"/>
    <property type="match status" value="1"/>
</dbReference>
<proteinExistence type="predicted"/>
<accession>A0A516X4P7</accession>
<protein>
    <submittedName>
        <fullName evidence="2">VWA domain-containing protein</fullName>
    </submittedName>
</protein>
<evidence type="ECO:0000313" key="2">
    <source>
        <dbReference type="EMBL" id="QDQ98036.1"/>
    </source>
</evidence>
<dbReference type="OrthoDB" id="5174525at2"/>
<name>A0A516X4P7_9ACTN</name>
<dbReference type="RefSeq" id="WP_143909316.1">
    <property type="nucleotide sequence ID" value="NZ_CP041765.1"/>
</dbReference>